<proteinExistence type="predicted"/>
<name>X0T3T0_9ZZZZ</name>
<accession>X0T3T0</accession>
<dbReference type="EMBL" id="BARS01004743">
    <property type="protein sequence ID" value="GAF82832.1"/>
    <property type="molecule type" value="Genomic_DNA"/>
</dbReference>
<comment type="caution">
    <text evidence="1">The sequence shown here is derived from an EMBL/GenBank/DDBJ whole genome shotgun (WGS) entry which is preliminary data.</text>
</comment>
<protein>
    <recommendedName>
        <fullName evidence="2">HNH nuclease domain-containing protein</fullName>
    </recommendedName>
</protein>
<dbReference type="AlphaFoldDB" id="X0T3T0"/>
<reference evidence="1" key="1">
    <citation type="journal article" date="2014" name="Front. Microbiol.">
        <title>High frequency of phylogenetically diverse reductive dehalogenase-homologous genes in deep subseafloor sedimentary metagenomes.</title>
        <authorList>
            <person name="Kawai M."/>
            <person name="Futagami T."/>
            <person name="Toyoda A."/>
            <person name="Takaki Y."/>
            <person name="Nishi S."/>
            <person name="Hori S."/>
            <person name="Arai W."/>
            <person name="Tsubouchi T."/>
            <person name="Morono Y."/>
            <person name="Uchiyama I."/>
            <person name="Ito T."/>
            <person name="Fujiyama A."/>
            <person name="Inagaki F."/>
            <person name="Takami H."/>
        </authorList>
    </citation>
    <scope>NUCLEOTIDE SEQUENCE</scope>
    <source>
        <strain evidence="1">Expedition CK06-06</strain>
    </source>
</reference>
<evidence type="ECO:0008006" key="2">
    <source>
        <dbReference type="Google" id="ProtNLM"/>
    </source>
</evidence>
<evidence type="ECO:0000313" key="1">
    <source>
        <dbReference type="EMBL" id="GAF82832.1"/>
    </source>
</evidence>
<organism evidence="1">
    <name type="scientific">marine sediment metagenome</name>
    <dbReference type="NCBI Taxonomy" id="412755"/>
    <lineage>
        <taxon>unclassified sequences</taxon>
        <taxon>metagenomes</taxon>
        <taxon>ecological metagenomes</taxon>
    </lineage>
</organism>
<feature type="non-terminal residue" evidence="1">
    <location>
        <position position="1"/>
    </location>
</feature>
<gene>
    <name evidence="1" type="ORF">S01H1_09273</name>
</gene>
<sequence length="134" mass="16207">QIIYDCLVSIKEKLEEQISTENYDPEVSQKLSFIQQWLDESDFPIPNHITHEWYNEVYLKSEHWRKKRIEALDYAKRLCQLCNSDELVNVHHRSYENLGHEHTSDLTVLCKTCHKTFHTIVEDLLMEKRNENYR</sequence>